<reference evidence="2" key="1">
    <citation type="submission" date="2021-06" db="EMBL/GenBank/DDBJ databases">
        <authorList>
            <person name="Kallberg Y."/>
            <person name="Tangrot J."/>
            <person name="Rosling A."/>
        </authorList>
    </citation>
    <scope>NUCLEOTIDE SEQUENCE</scope>
    <source>
        <strain evidence="2">IA702</strain>
    </source>
</reference>
<keyword evidence="3" id="KW-1185">Reference proteome</keyword>
<evidence type="ECO:0000313" key="2">
    <source>
        <dbReference type="EMBL" id="CAG8590323.1"/>
    </source>
</evidence>
<gene>
    <name evidence="2" type="ORF">POCULU_LOCUS6940</name>
</gene>
<evidence type="ECO:0000256" key="1">
    <source>
        <dbReference type="SAM" id="MobiDB-lite"/>
    </source>
</evidence>
<name>A0A9N9C6Z6_9GLOM</name>
<evidence type="ECO:0000313" key="3">
    <source>
        <dbReference type="Proteomes" id="UP000789572"/>
    </source>
</evidence>
<feature type="compositionally biased region" description="Basic and acidic residues" evidence="1">
    <location>
        <begin position="57"/>
        <end position="73"/>
    </location>
</feature>
<feature type="region of interest" description="Disordered" evidence="1">
    <location>
        <begin position="1"/>
        <end position="81"/>
    </location>
</feature>
<dbReference type="OrthoDB" id="2344076at2759"/>
<dbReference type="EMBL" id="CAJVPJ010001414">
    <property type="protein sequence ID" value="CAG8590323.1"/>
    <property type="molecule type" value="Genomic_DNA"/>
</dbReference>
<feature type="compositionally biased region" description="Basic and acidic residues" evidence="1">
    <location>
        <begin position="14"/>
        <end position="46"/>
    </location>
</feature>
<feature type="compositionally biased region" description="Polar residues" evidence="1">
    <location>
        <begin position="1"/>
        <end position="13"/>
    </location>
</feature>
<protein>
    <submittedName>
        <fullName evidence="2">2061_t:CDS:1</fullName>
    </submittedName>
</protein>
<dbReference type="AlphaFoldDB" id="A0A9N9C6Z6"/>
<dbReference type="Proteomes" id="UP000789572">
    <property type="component" value="Unassembled WGS sequence"/>
</dbReference>
<sequence length="81" mass="9335">MSSNTHKLSQHSNNLEKENLPTDRDHTQNDDSHHKIVTTVKEKLSDAVHTTAQKLNLEPRERHPEAYHQDGKTNPEVSFIK</sequence>
<comment type="caution">
    <text evidence="2">The sequence shown here is derived from an EMBL/GenBank/DDBJ whole genome shotgun (WGS) entry which is preliminary data.</text>
</comment>
<proteinExistence type="predicted"/>
<organism evidence="2 3">
    <name type="scientific">Paraglomus occultum</name>
    <dbReference type="NCBI Taxonomy" id="144539"/>
    <lineage>
        <taxon>Eukaryota</taxon>
        <taxon>Fungi</taxon>
        <taxon>Fungi incertae sedis</taxon>
        <taxon>Mucoromycota</taxon>
        <taxon>Glomeromycotina</taxon>
        <taxon>Glomeromycetes</taxon>
        <taxon>Paraglomerales</taxon>
        <taxon>Paraglomeraceae</taxon>
        <taxon>Paraglomus</taxon>
    </lineage>
</organism>
<accession>A0A9N9C6Z6</accession>